<comment type="caution">
    <text evidence="2">The sequence shown here is derived from an EMBL/GenBank/DDBJ whole genome shotgun (WGS) entry which is preliminary data.</text>
</comment>
<dbReference type="Proteomes" id="UP000037020">
    <property type="component" value="Unassembled WGS sequence"/>
</dbReference>
<feature type="transmembrane region" description="Helical" evidence="1">
    <location>
        <begin position="68"/>
        <end position="87"/>
    </location>
</feature>
<proteinExistence type="predicted"/>
<keyword evidence="1" id="KW-1133">Transmembrane helix</keyword>
<evidence type="ECO:0000313" key="2">
    <source>
        <dbReference type="EMBL" id="KOG86931.1"/>
    </source>
</evidence>
<accession>A0ABR5J0L5</accession>
<reference evidence="2 3" key="1">
    <citation type="submission" date="2015-07" db="EMBL/GenBank/DDBJ databases">
        <authorList>
            <person name="Ju K.-S."/>
            <person name="Doroghazi J.R."/>
            <person name="Metcalf W.W."/>
        </authorList>
    </citation>
    <scope>NUCLEOTIDE SEQUENCE [LARGE SCALE GENOMIC DNA]</scope>
    <source>
        <strain evidence="2 3">NRRL B-3589</strain>
    </source>
</reference>
<sequence>MASRVSSDPTTPPALPGLGTTWYERGASYWGRRVVTGVLWVGVTGLVCFLAVSLYGGFRDQLPGPVRVVWDWVQAVAACGAFVWGWLVQRRGHRAKLADPPTPQQAWDRKSSEKRRTTGLAVLGRVLAVVAAPVAPAIAAFALGWVCAVVTVREYPSEAGARRALGG</sequence>
<dbReference type="RefSeq" id="WP_030885630.1">
    <property type="nucleotide sequence ID" value="NZ_JBIRHZ010000010.1"/>
</dbReference>
<keyword evidence="3" id="KW-1185">Reference proteome</keyword>
<keyword evidence="1" id="KW-0472">Membrane</keyword>
<name>A0ABR5J0L5_9ACTN</name>
<protein>
    <submittedName>
        <fullName evidence="2">Uncharacterized protein</fullName>
    </submittedName>
</protein>
<dbReference type="EMBL" id="LGUT01002538">
    <property type="protein sequence ID" value="KOG86931.1"/>
    <property type="molecule type" value="Genomic_DNA"/>
</dbReference>
<feature type="transmembrane region" description="Helical" evidence="1">
    <location>
        <begin position="34"/>
        <end position="56"/>
    </location>
</feature>
<evidence type="ECO:0000256" key="1">
    <source>
        <dbReference type="SAM" id="Phobius"/>
    </source>
</evidence>
<organism evidence="2 3">
    <name type="scientific">Streptomyces varsoviensis</name>
    <dbReference type="NCBI Taxonomy" id="67373"/>
    <lineage>
        <taxon>Bacteria</taxon>
        <taxon>Bacillati</taxon>
        <taxon>Actinomycetota</taxon>
        <taxon>Actinomycetes</taxon>
        <taxon>Kitasatosporales</taxon>
        <taxon>Streptomycetaceae</taxon>
        <taxon>Streptomyces</taxon>
    </lineage>
</organism>
<gene>
    <name evidence="2" type="ORF">ADK38_28255</name>
</gene>
<feature type="transmembrane region" description="Helical" evidence="1">
    <location>
        <begin position="119"/>
        <end position="146"/>
    </location>
</feature>
<keyword evidence="1" id="KW-0812">Transmembrane</keyword>
<evidence type="ECO:0000313" key="3">
    <source>
        <dbReference type="Proteomes" id="UP000037020"/>
    </source>
</evidence>